<dbReference type="Pfam" id="PF00581">
    <property type="entry name" value="Rhodanese"/>
    <property type="match status" value="1"/>
</dbReference>
<dbReference type="PROSITE" id="PS50206">
    <property type="entry name" value="RHODANESE_3"/>
    <property type="match status" value="1"/>
</dbReference>
<dbReference type="InterPro" id="IPR001763">
    <property type="entry name" value="Rhodanese-like_dom"/>
</dbReference>
<dbReference type="SUPFAM" id="SSF52821">
    <property type="entry name" value="Rhodanese/Cell cycle control phosphatase"/>
    <property type="match status" value="1"/>
</dbReference>
<feature type="domain" description="Rhodanese" evidence="1">
    <location>
        <begin position="16"/>
        <end position="102"/>
    </location>
</feature>
<accession>A0A923RKY7</accession>
<dbReference type="Gene3D" id="3.40.250.10">
    <property type="entry name" value="Rhodanese-like domain"/>
    <property type="match status" value="1"/>
</dbReference>
<dbReference type="CDD" id="cd00158">
    <property type="entry name" value="RHOD"/>
    <property type="match status" value="1"/>
</dbReference>
<reference evidence="2" key="1">
    <citation type="submission" date="2020-08" db="EMBL/GenBank/DDBJ databases">
        <title>Genome public.</title>
        <authorList>
            <person name="Liu C."/>
            <person name="Sun Q."/>
        </authorList>
    </citation>
    <scope>NUCLEOTIDE SEQUENCE</scope>
    <source>
        <strain evidence="2">NSJ-68</strain>
    </source>
</reference>
<dbReference type="Proteomes" id="UP000649345">
    <property type="component" value="Unassembled WGS sequence"/>
</dbReference>
<gene>
    <name evidence="2" type="ORF">H8S44_02620</name>
</gene>
<dbReference type="AlphaFoldDB" id="A0A923RKY7"/>
<dbReference type="EMBL" id="JACOOR010000002">
    <property type="protein sequence ID" value="MBC5658674.1"/>
    <property type="molecule type" value="Genomic_DNA"/>
</dbReference>
<evidence type="ECO:0000313" key="2">
    <source>
        <dbReference type="EMBL" id="MBC5658674.1"/>
    </source>
</evidence>
<keyword evidence="3" id="KW-1185">Reference proteome</keyword>
<evidence type="ECO:0000313" key="3">
    <source>
        <dbReference type="Proteomes" id="UP000649345"/>
    </source>
</evidence>
<dbReference type="InterPro" id="IPR050229">
    <property type="entry name" value="GlpE_sulfurtransferase"/>
</dbReference>
<dbReference type="SMART" id="SM00450">
    <property type="entry name" value="RHOD"/>
    <property type="match status" value="1"/>
</dbReference>
<name>A0A923RKY7_9FIRM</name>
<evidence type="ECO:0000259" key="1">
    <source>
        <dbReference type="PROSITE" id="PS50206"/>
    </source>
</evidence>
<protein>
    <submittedName>
        <fullName evidence="2">Rhodanese-like domain-containing protein</fullName>
    </submittedName>
</protein>
<comment type="caution">
    <text evidence="2">The sequence shown here is derived from an EMBL/GenBank/DDBJ whole genome shotgun (WGS) entry which is preliminary data.</text>
</comment>
<dbReference type="InterPro" id="IPR036873">
    <property type="entry name" value="Rhodanese-like_dom_sf"/>
</dbReference>
<dbReference type="RefSeq" id="WP_186873384.1">
    <property type="nucleotide sequence ID" value="NZ_JACOOR010000002.1"/>
</dbReference>
<sequence length="113" mass="13109">MEFGTISPRELDGYLFRDGFSVIDIREPREFRRRHLKGAVCIPYEYLEERVRFLQNQTLVLYCERGSTSMRAARELSARGYRVLTVVGGIQAYKGRNTESYTGKNIDSGERAY</sequence>
<organism evidence="2 3">
    <name type="scientific">Anaerosacchariphilus hominis</name>
    <dbReference type="NCBI Taxonomy" id="2763017"/>
    <lineage>
        <taxon>Bacteria</taxon>
        <taxon>Bacillati</taxon>
        <taxon>Bacillota</taxon>
        <taxon>Clostridia</taxon>
        <taxon>Lachnospirales</taxon>
        <taxon>Lachnospiraceae</taxon>
        <taxon>Anaerosacchariphilus</taxon>
    </lineage>
</organism>
<dbReference type="PANTHER" id="PTHR43031:SF1">
    <property type="entry name" value="PYRIDINE NUCLEOTIDE-DISULPHIDE OXIDOREDUCTASE"/>
    <property type="match status" value="1"/>
</dbReference>
<dbReference type="PANTHER" id="PTHR43031">
    <property type="entry name" value="FAD-DEPENDENT OXIDOREDUCTASE"/>
    <property type="match status" value="1"/>
</dbReference>
<proteinExistence type="predicted"/>